<accession>A0A0A9GHY2</accession>
<feature type="compositionally biased region" description="Polar residues" evidence="1">
    <location>
        <begin position="250"/>
        <end position="290"/>
    </location>
</feature>
<evidence type="ECO:0008006" key="3">
    <source>
        <dbReference type="Google" id="ProtNLM"/>
    </source>
</evidence>
<organism evidence="2">
    <name type="scientific">Arundo donax</name>
    <name type="common">Giant reed</name>
    <name type="synonym">Donax arundinaceus</name>
    <dbReference type="NCBI Taxonomy" id="35708"/>
    <lineage>
        <taxon>Eukaryota</taxon>
        <taxon>Viridiplantae</taxon>
        <taxon>Streptophyta</taxon>
        <taxon>Embryophyta</taxon>
        <taxon>Tracheophyta</taxon>
        <taxon>Spermatophyta</taxon>
        <taxon>Magnoliopsida</taxon>
        <taxon>Liliopsida</taxon>
        <taxon>Poales</taxon>
        <taxon>Poaceae</taxon>
        <taxon>PACMAD clade</taxon>
        <taxon>Arundinoideae</taxon>
        <taxon>Arundineae</taxon>
        <taxon>Arundo</taxon>
    </lineage>
</organism>
<proteinExistence type="predicted"/>
<feature type="region of interest" description="Disordered" evidence="1">
    <location>
        <begin position="73"/>
        <end position="95"/>
    </location>
</feature>
<feature type="compositionally biased region" description="Polar residues" evidence="1">
    <location>
        <begin position="143"/>
        <end position="170"/>
    </location>
</feature>
<dbReference type="AlphaFoldDB" id="A0A0A9GHY2"/>
<feature type="compositionally biased region" description="Polar residues" evidence="1">
    <location>
        <begin position="178"/>
        <end position="187"/>
    </location>
</feature>
<feature type="compositionally biased region" description="Basic residues" evidence="1">
    <location>
        <begin position="73"/>
        <end position="82"/>
    </location>
</feature>
<reference evidence="2" key="2">
    <citation type="journal article" date="2015" name="Data Brief">
        <title>Shoot transcriptome of the giant reed, Arundo donax.</title>
        <authorList>
            <person name="Barrero R.A."/>
            <person name="Guerrero F.D."/>
            <person name="Moolhuijzen P."/>
            <person name="Goolsby J.A."/>
            <person name="Tidwell J."/>
            <person name="Bellgard S.E."/>
            <person name="Bellgard M.I."/>
        </authorList>
    </citation>
    <scope>NUCLEOTIDE SEQUENCE</scope>
    <source>
        <tissue evidence="2">Shoot tissue taken approximately 20 cm above the soil surface</tissue>
    </source>
</reference>
<feature type="region of interest" description="Disordered" evidence="1">
    <location>
        <begin position="245"/>
        <end position="290"/>
    </location>
</feature>
<evidence type="ECO:0000313" key="2">
    <source>
        <dbReference type="EMBL" id="JAE22106.1"/>
    </source>
</evidence>
<sequence>MCWQAISMKDPLSQELLEAVVQERSVQENPARTTTVFRHPLLGDFEVPVGADDAELEEHIMQHLAAAAAAIRRSHRHARREGRRSTSAAHGHPQILAFSTTEAVSGVSMPLNSQQEGDNEHSPAIVSAVPFAPVTATEERDANTSVNDTTLANGPIGSNNRVSFSQSLPINQDGAGPSESQSFSDTLKSRLQSVSTKYKDSITKSTRGWKERWFTQNNTISNLSSEVKREVNARIAAVSRMMERLETQEGTRQSSTSPSNVHSASDTNNQGQVPALTPSSATCVSRSGSQ</sequence>
<evidence type="ECO:0000256" key="1">
    <source>
        <dbReference type="SAM" id="MobiDB-lite"/>
    </source>
</evidence>
<protein>
    <recommendedName>
        <fullName evidence="3">E3 ubiquitin-protein ligase RHF2A</fullName>
    </recommendedName>
</protein>
<feature type="region of interest" description="Disordered" evidence="1">
    <location>
        <begin position="137"/>
        <end position="187"/>
    </location>
</feature>
<reference evidence="2" key="1">
    <citation type="submission" date="2014-09" db="EMBL/GenBank/DDBJ databases">
        <authorList>
            <person name="Magalhaes I.L.F."/>
            <person name="Oliveira U."/>
            <person name="Santos F.R."/>
            <person name="Vidigal T.H.D.A."/>
            <person name="Brescovit A.D."/>
            <person name="Santos A.J."/>
        </authorList>
    </citation>
    <scope>NUCLEOTIDE SEQUENCE</scope>
    <source>
        <tissue evidence="2">Shoot tissue taken approximately 20 cm above the soil surface</tissue>
    </source>
</reference>
<dbReference type="EMBL" id="GBRH01175790">
    <property type="protein sequence ID" value="JAE22106.1"/>
    <property type="molecule type" value="Transcribed_RNA"/>
</dbReference>
<name>A0A0A9GHY2_ARUDO</name>